<evidence type="ECO:0000256" key="6">
    <source>
        <dbReference type="ARBA" id="ARBA00022660"/>
    </source>
</evidence>
<organism evidence="14 15">
    <name type="scientific">Dactylellina haptotyla (strain CBS 200.50)</name>
    <name type="common">Nematode-trapping fungus</name>
    <name type="synonym">Monacrosporium haptotylum</name>
    <dbReference type="NCBI Taxonomy" id="1284197"/>
    <lineage>
        <taxon>Eukaryota</taxon>
        <taxon>Fungi</taxon>
        <taxon>Dikarya</taxon>
        <taxon>Ascomycota</taxon>
        <taxon>Pezizomycotina</taxon>
        <taxon>Orbiliomycetes</taxon>
        <taxon>Orbiliales</taxon>
        <taxon>Orbiliaceae</taxon>
        <taxon>Dactylellina</taxon>
    </lineage>
</organism>
<dbReference type="Proteomes" id="UP000015100">
    <property type="component" value="Unassembled WGS sequence"/>
</dbReference>
<dbReference type="Pfam" id="PF15879">
    <property type="entry name" value="MWFE"/>
    <property type="match status" value="1"/>
</dbReference>
<evidence type="ECO:0000313" key="14">
    <source>
        <dbReference type="EMBL" id="EPS42759.1"/>
    </source>
</evidence>
<name>S8AIP5_DACHA</name>
<comment type="caution">
    <text evidence="14">The sequence shown here is derived from an EMBL/GenBank/DDBJ whole genome shotgun (WGS) entry which is preliminary data.</text>
</comment>
<evidence type="ECO:0000256" key="9">
    <source>
        <dbReference type="ARBA" id="ARBA00022982"/>
    </source>
</evidence>
<gene>
    <name evidence="14" type="ORF">H072_3274</name>
</gene>
<sequence>MPLPWETLLPYGIVIVMFGITGAGLSTSAYVQNNYKPKRWNLDVWDNQSKETPAI</sequence>
<evidence type="ECO:0000256" key="7">
    <source>
        <dbReference type="ARBA" id="ARBA00022692"/>
    </source>
</evidence>
<keyword evidence="6" id="KW-0679">Respiratory chain</keyword>
<keyword evidence="10 13" id="KW-1133">Transmembrane helix</keyword>
<dbReference type="AlphaFoldDB" id="S8AIP5"/>
<dbReference type="STRING" id="1284197.S8AIP5"/>
<comment type="similarity">
    <text evidence="3">Belongs to the complex I NDUFA1 subunit family.</text>
</comment>
<evidence type="ECO:0000256" key="2">
    <source>
        <dbReference type="ARBA" id="ARBA00004298"/>
    </source>
</evidence>
<evidence type="ECO:0000256" key="1">
    <source>
        <dbReference type="ARBA" id="ARBA00003195"/>
    </source>
</evidence>
<accession>S8AIP5</accession>
<protein>
    <recommendedName>
        <fullName evidence="4">NADH dehydrogenase [ubiquinone] 1 alpha subcomplex subunit 1</fullName>
    </recommendedName>
</protein>
<proteinExistence type="inferred from homology"/>
<evidence type="ECO:0000256" key="12">
    <source>
        <dbReference type="ARBA" id="ARBA00023136"/>
    </source>
</evidence>
<evidence type="ECO:0000313" key="15">
    <source>
        <dbReference type="Proteomes" id="UP000015100"/>
    </source>
</evidence>
<evidence type="ECO:0000256" key="8">
    <source>
        <dbReference type="ARBA" id="ARBA00022792"/>
    </source>
</evidence>
<keyword evidence="11" id="KW-0496">Mitochondrion</keyword>
<dbReference type="PANTHER" id="PTHR17098">
    <property type="entry name" value="NADH-UBIQUINONE OXIDOREDUCTASE MWFE SUBUNIT"/>
    <property type="match status" value="1"/>
</dbReference>
<dbReference type="InterPro" id="IPR017384">
    <property type="entry name" value="NADH_Ub_cplx-1_asu_su-1"/>
</dbReference>
<keyword evidence="9" id="KW-0249">Electron transport</keyword>
<keyword evidence="7 13" id="KW-0812">Transmembrane</keyword>
<evidence type="ECO:0000256" key="3">
    <source>
        <dbReference type="ARBA" id="ARBA00009960"/>
    </source>
</evidence>
<keyword evidence="12 13" id="KW-0472">Membrane</keyword>
<comment type="subcellular location">
    <subcellularLocation>
        <location evidence="2">Mitochondrion inner membrane</location>
        <topology evidence="2">Single-pass membrane protein</topology>
        <orientation evidence="2">Matrix side</orientation>
    </subcellularLocation>
</comment>
<evidence type="ECO:0000256" key="11">
    <source>
        <dbReference type="ARBA" id="ARBA00023128"/>
    </source>
</evidence>
<dbReference type="HOGENOM" id="CLU_202745_0_0_1"/>
<reference evidence="15" key="2">
    <citation type="submission" date="2013-04" db="EMBL/GenBank/DDBJ databases">
        <title>Genomic mechanisms accounting for the adaptation to parasitism in nematode-trapping fungi.</title>
        <authorList>
            <person name="Ahren D.G."/>
        </authorList>
    </citation>
    <scope>NUCLEOTIDE SEQUENCE [LARGE SCALE GENOMIC DNA]</scope>
    <source>
        <strain evidence="15">CBS 200.50</strain>
    </source>
</reference>
<evidence type="ECO:0000256" key="4">
    <source>
        <dbReference type="ARBA" id="ARBA00016392"/>
    </source>
</evidence>
<dbReference type="GO" id="GO:0005743">
    <property type="term" value="C:mitochondrial inner membrane"/>
    <property type="evidence" value="ECO:0007669"/>
    <property type="project" value="UniProtKB-SubCell"/>
</dbReference>
<dbReference type="OMA" id="QSKLQHW"/>
<keyword evidence="15" id="KW-1185">Reference proteome</keyword>
<keyword evidence="5" id="KW-0813">Transport</keyword>
<dbReference type="OrthoDB" id="1920692at2759"/>
<evidence type="ECO:0000256" key="5">
    <source>
        <dbReference type="ARBA" id="ARBA00022448"/>
    </source>
</evidence>
<keyword evidence="8" id="KW-0999">Mitochondrion inner membrane</keyword>
<evidence type="ECO:0000256" key="10">
    <source>
        <dbReference type="ARBA" id="ARBA00022989"/>
    </source>
</evidence>
<dbReference type="PANTHER" id="PTHR17098:SF2">
    <property type="entry name" value="NADH DEHYDROGENASE [UBIQUINONE] 1 ALPHA SUBCOMPLEX SUBUNIT 1"/>
    <property type="match status" value="1"/>
</dbReference>
<evidence type="ECO:0000256" key="13">
    <source>
        <dbReference type="SAM" id="Phobius"/>
    </source>
</evidence>
<reference evidence="14 15" key="1">
    <citation type="journal article" date="2013" name="PLoS Genet.">
        <title>Genomic mechanisms accounting for the adaptation to parasitism in nematode-trapping fungi.</title>
        <authorList>
            <person name="Meerupati T."/>
            <person name="Andersson K.M."/>
            <person name="Friman E."/>
            <person name="Kumar D."/>
            <person name="Tunlid A."/>
            <person name="Ahren D."/>
        </authorList>
    </citation>
    <scope>NUCLEOTIDE SEQUENCE [LARGE SCALE GENOMIC DNA]</scope>
    <source>
        <strain evidence="14 15">CBS 200.50</strain>
    </source>
</reference>
<feature type="transmembrane region" description="Helical" evidence="13">
    <location>
        <begin position="12"/>
        <end position="31"/>
    </location>
</feature>
<dbReference type="EMBL" id="AQGS01000101">
    <property type="protein sequence ID" value="EPS42759.1"/>
    <property type="molecule type" value="Genomic_DNA"/>
</dbReference>
<comment type="function">
    <text evidence="1">Accessory subunit of the mitochondrial membrane respiratory chain NADH dehydrogenase (Complex I), that is believed not to be involved in catalysis. Complex I functions in the transfer of electrons from NADH to the respiratory chain. The immediate electron acceptor for the enzyme is believed to be ubiquinone.</text>
</comment>